<accession>A0A5D4K9K2</accession>
<feature type="domain" description="N-acetyltransferase" evidence="1">
    <location>
        <begin position="16"/>
        <end position="181"/>
    </location>
</feature>
<dbReference type="SUPFAM" id="SSF55729">
    <property type="entry name" value="Acyl-CoA N-acyltransferases (Nat)"/>
    <property type="match status" value="1"/>
</dbReference>
<dbReference type="InterPro" id="IPR000182">
    <property type="entry name" value="GNAT_dom"/>
</dbReference>
<dbReference type="InterPro" id="IPR051531">
    <property type="entry name" value="N-acetyltransferase"/>
</dbReference>
<reference evidence="2 3" key="1">
    <citation type="submission" date="2019-08" db="EMBL/GenBank/DDBJ databases">
        <title>Bacillus genomes from the desert of Cuatro Cienegas, Coahuila.</title>
        <authorList>
            <person name="Olmedo-Alvarez G."/>
        </authorList>
    </citation>
    <scope>NUCLEOTIDE SEQUENCE [LARGE SCALE GENOMIC DNA]</scope>
    <source>
        <strain evidence="2 3">CH40_1T</strain>
    </source>
</reference>
<dbReference type="Pfam" id="PF13302">
    <property type="entry name" value="Acetyltransf_3"/>
    <property type="match status" value="1"/>
</dbReference>
<protein>
    <submittedName>
        <fullName evidence="2">GNAT family N-acetyltransferase</fullName>
    </submittedName>
</protein>
<dbReference type="Proteomes" id="UP000323317">
    <property type="component" value="Unassembled WGS sequence"/>
</dbReference>
<proteinExistence type="predicted"/>
<dbReference type="PANTHER" id="PTHR43792:SF9">
    <property type="entry name" value="RIBOSOMAL-PROTEIN-ALANINE ACETYLTRANSFERASE"/>
    <property type="match status" value="1"/>
</dbReference>
<keyword evidence="2" id="KW-0808">Transferase</keyword>
<dbReference type="InterPro" id="IPR016181">
    <property type="entry name" value="Acyl_CoA_acyltransferase"/>
</dbReference>
<dbReference type="PANTHER" id="PTHR43792">
    <property type="entry name" value="GNAT FAMILY, PUTATIVE (AFU_ORTHOLOGUE AFUA_3G00765)-RELATED-RELATED"/>
    <property type="match status" value="1"/>
</dbReference>
<evidence type="ECO:0000259" key="1">
    <source>
        <dbReference type="PROSITE" id="PS51186"/>
    </source>
</evidence>
<gene>
    <name evidence="2" type="ORF">FZC79_16035</name>
</gene>
<dbReference type="RefSeq" id="WP_148947804.1">
    <property type="nucleotide sequence ID" value="NZ_JBNILU010000004.1"/>
</dbReference>
<dbReference type="Gene3D" id="3.40.630.30">
    <property type="match status" value="1"/>
</dbReference>
<dbReference type="EMBL" id="VTEH01000014">
    <property type="protein sequence ID" value="TYR73968.1"/>
    <property type="molecule type" value="Genomic_DNA"/>
</dbReference>
<organism evidence="2 3">
    <name type="scientific">Rossellomorea vietnamensis</name>
    <dbReference type="NCBI Taxonomy" id="218284"/>
    <lineage>
        <taxon>Bacteria</taxon>
        <taxon>Bacillati</taxon>
        <taxon>Bacillota</taxon>
        <taxon>Bacilli</taxon>
        <taxon>Bacillales</taxon>
        <taxon>Bacillaceae</taxon>
        <taxon>Rossellomorea</taxon>
    </lineage>
</organism>
<evidence type="ECO:0000313" key="2">
    <source>
        <dbReference type="EMBL" id="TYR73968.1"/>
    </source>
</evidence>
<dbReference type="PROSITE" id="PS51186">
    <property type="entry name" value="GNAT"/>
    <property type="match status" value="1"/>
</dbReference>
<evidence type="ECO:0000313" key="3">
    <source>
        <dbReference type="Proteomes" id="UP000323317"/>
    </source>
</evidence>
<dbReference type="GO" id="GO:0008999">
    <property type="term" value="F:protein-N-terminal-alanine acetyltransferase activity"/>
    <property type="evidence" value="ECO:0007669"/>
    <property type="project" value="TreeGrafter"/>
</dbReference>
<name>A0A5D4K9K2_9BACI</name>
<comment type="caution">
    <text evidence="2">The sequence shown here is derived from an EMBL/GenBank/DDBJ whole genome shotgun (WGS) entry which is preliminary data.</text>
</comment>
<sequence>MKKVFQRFPNLKTNRLHLRNVRLEDAEFIFKLYSDEEVCEYLYDEEIYESIDEAEDFIRWNSDPEHKGNNRWCIMSNSSQEALGTCGYDSWDKENNIAEIGYDLWKDFWGQGYMREALIAAIDSGFHNMKLNRINAFVALNNLRSARLLESLGFKREGIYREKHFYRGEYFDHYTYSLLKREWNTK</sequence>
<dbReference type="GO" id="GO:0005737">
    <property type="term" value="C:cytoplasm"/>
    <property type="evidence" value="ECO:0007669"/>
    <property type="project" value="TreeGrafter"/>
</dbReference>
<dbReference type="AlphaFoldDB" id="A0A5D4K9K2"/>